<organism evidence="1 2">
    <name type="scientific">Paractinoplanes rhizophilus</name>
    <dbReference type="NCBI Taxonomy" id="1416877"/>
    <lineage>
        <taxon>Bacteria</taxon>
        <taxon>Bacillati</taxon>
        <taxon>Actinomycetota</taxon>
        <taxon>Actinomycetes</taxon>
        <taxon>Micromonosporales</taxon>
        <taxon>Micromonosporaceae</taxon>
        <taxon>Paractinoplanes</taxon>
    </lineage>
</organism>
<evidence type="ECO:0000313" key="2">
    <source>
        <dbReference type="Proteomes" id="UP001596548"/>
    </source>
</evidence>
<evidence type="ECO:0000313" key="1">
    <source>
        <dbReference type="EMBL" id="MFC7275002.1"/>
    </source>
</evidence>
<dbReference type="Proteomes" id="UP001596548">
    <property type="component" value="Unassembled WGS sequence"/>
</dbReference>
<accession>A0ABW2HPH3</accession>
<gene>
    <name evidence="1" type="ORF">ACFQS1_13485</name>
</gene>
<proteinExistence type="predicted"/>
<name>A0ABW2HPH3_9ACTN</name>
<protein>
    <submittedName>
        <fullName evidence="1">Uncharacterized protein</fullName>
    </submittedName>
</protein>
<sequence length="183" mass="18997">MGDDEGGLQARDLVPAAGGEWHGLLFDNQAVGLPPALTWTLRIPFEPVGGSPAALDVEWLVLDAPSWRAMRGVTCESAAFAEPAEASVHHHGHHRYDRVSVRVLDQDGPRIRVAVTAAGDLDGLGPASLAAETWLDFAGIRVQLGDAGDAAAALARLGAFTDVDGLAELPGAPGVAFHFVPAA</sequence>
<comment type="caution">
    <text evidence="1">The sequence shown here is derived from an EMBL/GenBank/DDBJ whole genome shotgun (WGS) entry which is preliminary data.</text>
</comment>
<keyword evidence="2" id="KW-1185">Reference proteome</keyword>
<reference evidence="2" key="1">
    <citation type="journal article" date="2019" name="Int. J. Syst. Evol. Microbiol.">
        <title>The Global Catalogue of Microorganisms (GCM) 10K type strain sequencing project: providing services to taxonomists for standard genome sequencing and annotation.</title>
        <authorList>
            <consortium name="The Broad Institute Genomics Platform"/>
            <consortium name="The Broad Institute Genome Sequencing Center for Infectious Disease"/>
            <person name="Wu L."/>
            <person name="Ma J."/>
        </authorList>
    </citation>
    <scope>NUCLEOTIDE SEQUENCE [LARGE SCALE GENOMIC DNA]</scope>
    <source>
        <strain evidence="2">XZYJT-10</strain>
    </source>
</reference>
<dbReference type="EMBL" id="JBHTBJ010000007">
    <property type="protein sequence ID" value="MFC7275002.1"/>
    <property type="molecule type" value="Genomic_DNA"/>
</dbReference>
<dbReference type="RefSeq" id="WP_378967617.1">
    <property type="nucleotide sequence ID" value="NZ_JBHTBJ010000007.1"/>
</dbReference>